<evidence type="ECO:0000256" key="9">
    <source>
        <dbReference type="SAM" id="MobiDB-lite"/>
    </source>
</evidence>
<feature type="compositionally biased region" description="Low complexity" evidence="9">
    <location>
        <begin position="638"/>
        <end position="653"/>
    </location>
</feature>
<evidence type="ECO:0000256" key="8">
    <source>
        <dbReference type="PROSITE-ProRule" id="PRU00284"/>
    </source>
</evidence>
<feature type="transmembrane region" description="Helical" evidence="10">
    <location>
        <begin position="299"/>
        <end position="320"/>
    </location>
</feature>
<dbReference type="Pfam" id="PF02743">
    <property type="entry name" value="dCache_1"/>
    <property type="match status" value="1"/>
</dbReference>
<organism evidence="12 13">
    <name type="scientific">Clostridium simiarum</name>
    <dbReference type="NCBI Taxonomy" id="2841506"/>
    <lineage>
        <taxon>Bacteria</taxon>
        <taxon>Bacillati</taxon>
        <taxon>Bacillota</taxon>
        <taxon>Clostridia</taxon>
        <taxon>Eubacteriales</taxon>
        <taxon>Clostridiaceae</taxon>
        <taxon>Clostridium</taxon>
    </lineage>
</organism>
<evidence type="ECO:0000256" key="10">
    <source>
        <dbReference type="SAM" id="Phobius"/>
    </source>
</evidence>
<gene>
    <name evidence="12" type="ORF">KQI89_11930</name>
</gene>
<reference evidence="12 13" key="1">
    <citation type="submission" date="2021-06" db="EMBL/GenBank/DDBJ databases">
        <authorList>
            <person name="Sun Q."/>
            <person name="Li D."/>
        </authorList>
    </citation>
    <scope>NUCLEOTIDE SEQUENCE [LARGE SCALE GENOMIC DNA]</scope>
    <source>
        <strain evidence="12 13">MSJ-4</strain>
    </source>
</reference>
<keyword evidence="5 10" id="KW-1133">Transmembrane helix</keyword>
<evidence type="ECO:0000256" key="5">
    <source>
        <dbReference type="ARBA" id="ARBA00022989"/>
    </source>
</evidence>
<evidence type="ECO:0000256" key="1">
    <source>
        <dbReference type="ARBA" id="ARBA00004651"/>
    </source>
</evidence>
<dbReference type="EMBL" id="JAHLQL010000004">
    <property type="protein sequence ID" value="MBU5592465.1"/>
    <property type="molecule type" value="Genomic_DNA"/>
</dbReference>
<dbReference type="PANTHER" id="PTHR32089:SF114">
    <property type="entry name" value="METHYL-ACCEPTING CHEMOTAXIS PROTEIN MCPB"/>
    <property type="match status" value="1"/>
</dbReference>
<dbReference type="SMART" id="SM00283">
    <property type="entry name" value="MA"/>
    <property type="match status" value="1"/>
</dbReference>
<dbReference type="CDD" id="cd18773">
    <property type="entry name" value="PDC1_HK_sensor"/>
    <property type="match status" value="1"/>
</dbReference>
<feature type="domain" description="Methyl-accepting transducer" evidence="11">
    <location>
        <begin position="395"/>
        <end position="652"/>
    </location>
</feature>
<keyword evidence="7 8" id="KW-0807">Transducer</keyword>
<feature type="region of interest" description="Disordered" evidence="9">
    <location>
        <begin position="638"/>
        <end position="660"/>
    </location>
</feature>
<protein>
    <submittedName>
        <fullName evidence="12">Chemotaxis protein</fullName>
    </submittedName>
</protein>
<accession>A0ABS6F258</accession>
<keyword evidence="13" id="KW-1185">Reference proteome</keyword>
<evidence type="ECO:0000256" key="4">
    <source>
        <dbReference type="ARBA" id="ARBA00022692"/>
    </source>
</evidence>
<dbReference type="Pfam" id="PF00015">
    <property type="entry name" value="MCPsignal"/>
    <property type="match status" value="1"/>
</dbReference>
<name>A0ABS6F258_9CLOT</name>
<evidence type="ECO:0000256" key="6">
    <source>
        <dbReference type="ARBA" id="ARBA00023136"/>
    </source>
</evidence>
<dbReference type="InterPro" id="IPR033479">
    <property type="entry name" value="dCache_1"/>
</dbReference>
<dbReference type="CDD" id="cd12912">
    <property type="entry name" value="PDC2_MCP_like"/>
    <property type="match status" value="1"/>
</dbReference>
<proteinExistence type="predicted"/>
<dbReference type="InterPro" id="IPR004089">
    <property type="entry name" value="MCPsignal_dom"/>
</dbReference>
<comment type="caution">
    <text evidence="12">The sequence shown here is derived from an EMBL/GenBank/DDBJ whole genome shotgun (WGS) entry which is preliminary data.</text>
</comment>
<keyword evidence="6 10" id="KW-0472">Membrane</keyword>
<keyword evidence="3" id="KW-0145">Chemotaxis</keyword>
<evidence type="ECO:0000259" key="11">
    <source>
        <dbReference type="PROSITE" id="PS50111"/>
    </source>
</evidence>
<comment type="subcellular location">
    <subcellularLocation>
        <location evidence="1">Cell membrane</location>
        <topology evidence="1">Multi-pass membrane protein</topology>
    </subcellularLocation>
</comment>
<evidence type="ECO:0000256" key="2">
    <source>
        <dbReference type="ARBA" id="ARBA00022475"/>
    </source>
</evidence>
<feature type="transmembrane region" description="Helical" evidence="10">
    <location>
        <begin position="21"/>
        <end position="43"/>
    </location>
</feature>
<keyword evidence="4 10" id="KW-0812">Transmembrane</keyword>
<dbReference type="PANTHER" id="PTHR32089">
    <property type="entry name" value="METHYL-ACCEPTING CHEMOTAXIS PROTEIN MCPB"/>
    <property type="match status" value="1"/>
</dbReference>
<evidence type="ECO:0000256" key="7">
    <source>
        <dbReference type="ARBA" id="ARBA00023224"/>
    </source>
</evidence>
<sequence>MEEKQVNNKLKKHKHPKKGKTIRSQITAILLIVALIPVIGLSIGNAYSLKSTVSKNFNEVVSQSLSKIGQIINESYRGNMSSVEYIAKSSDIKKINTSEEAKKDLKANLDNFIETHKDTTSIYLGKELDGSLISSLKEDLTLNYDARKRLWYQDAIKAGDNMAISKPYEDATTKEMVLTFSKAVKDDNGQLLGVLAADVKLSKITELVQAISIGKNGYATVIDESGRIIAHKDKAVTGKGKDELPWIEKVMSFEDLAPSPIEVDGKNFIGFKTTDKASGSVIVAFIQQSEITSLVFYEMILPIIIFGASIILIILFATWFSSRMEKPMKEVVSILDKVKGGDFTEKAEVKDYYNFETKSMVIAMNSVIDDMNDLLKGVKETTTKVKESSETLFIITKESTNVGEEVARAVGEIAEGATKQAAELNKSVNISGDLGEEVSQSLKNASAMLEGSKVVKKASEEGQKAIIDLKNAYMENEKASLEVSSKVDKVAESSNQISTITDSIKAITEQTNLLALNASIEAARAGEAGRGFAVVAEEVRTLAEESGKFAEEISKVVNTIKEDVNQLYEKTEFTKELNNKTGQSVQITTEKFDYIVDKVNELENYVKYVDESLHSINSSKDIVVGKISEVAIVSEETAATTEEVSASSEEQSSGLQEIANEADTLNNYSERLSELIKRFKVEKDI</sequence>
<dbReference type="Proteomes" id="UP000736583">
    <property type="component" value="Unassembled WGS sequence"/>
</dbReference>
<evidence type="ECO:0000313" key="12">
    <source>
        <dbReference type="EMBL" id="MBU5592465.1"/>
    </source>
</evidence>
<evidence type="ECO:0000313" key="13">
    <source>
        <dbReference type="Proteomes" id="UP000736583"/>
    </source>
</evidence>
<keyword evidence="2" id="KW-1003">Cell membrane</keyword>
<dbReference type="RefSeq" id="WP_216457243.1">
    <property type="nucleotide sequence ID" value="NZ_JAHLQL010000004.1"/>
</dbReference>
<dbReference type="PROSITE" id="PS50111">
    <property type="entry name" value="CHEMOTAXIS_TRANSDUC_2"/>
    <property type="match status" value="1"/>
</dbReference>
<evidence type="ECO:0000256" key="3">
    <source>
        <dbReference type="ARBA" id="ARBA00022500"/>
    </source>
</evidence>